<keyword evidence="2" id="KW-1185">Reference proteome</keyword>
<dbReference type="GO" id="GO:0047152">
    <property type="term" value="F:methanol-5-hydroxybenzimidazolylcobamide Co-methyltransferase activity"/>
    <property type="evidence" value="ECO:0007669"/>
    <property type="project" value="UniProtKB-EC"/>
</dbReference>
<dbReference type="RefSeq" id="WP_259093808.1">
    <property type="nucleotide sequence ID" value="NZ_CP130454.1"/>
</dbReference>
<protein>
    <submittedName>
        <fullName evidence="1">Methanol--5-hydroxybenzimidazolylcobamide Co-methyltransferase</fullName>
        <ecNumber evidence="1">2.1.1.90</ecNumber>
    </submittedName>
</protein>
<keyword evidence="1" id="KW-0489">Methyltransferase</keyword>
<organism evidence="1 2">
    <name type="scientific">Candidatus Fervidibacter sacchari</name>
    <dbReference type="NCBI Taxonomy" id="1448929"/>
    <lineage>
        <taxon>Bacteria</taxon>
        <taxon>Candidatus Fervidibacterota</taxon>
        <taxon>Candidatus Fervidibacter</taxon>
    </lineage>
</organism>
<dbReference type="GO" id="GO:0032259">
    <property type="term" value="P:methylation"/>
    <property type="evidence" value="ECO:0007669"/>
    <property type="project" value="UniProtKB-KW"/>
</dbReference>
<keyword evidence="1" id="KW-0808">Transferase</keyword>
<dbReference type="InterPro" id="IPR021079">
    <property type="entry name" value="MeOH-cob_MeTrfase_bsu"/>
</dbReference>
<name>A0ABT2EJU3_9BACT</name>
<gene>
    <name evidence="1" type="ORF">M2350_000621</name>
</gene>
<proteinExistence type="predicted"/>
<comment type="caution">
    <text evidence="1">The sequence shown here is derived from an EMBL/GenBank/DDBJ whole genome shotgun (WGS) entry which is preliminary data.</text>
</comment>
<evidence type="ECO:0000313" key="2">
    <source>
        <dbReference type="Proteomes" id="UP001204798"/>
    </source>
</evidence>
<sequence length="459" mass="50289">MAERKLAKSLAYESVDEAIFGFAKRPVTCGHGVTVGGGEVLPEVNFTLPPMPIRDETLPEVRQRFREMVTRILQRAVHLGQEALVLEFEQLYEMTRNPDWGAIITSDIKKVMDEFNQKHGLRTALRVTVADIRDEERPPKMRTGVPTEKMLQAFELCADAGADILSIESTGGKEVSDRALVEGDIDGLIFALAVLAPRDMEFLWGQIVDIANRHGVVAGGDTACGFANTAMQLAHQGLIPKVLAAVMRLACAPRSLVAVEMGAMGPLKDCGYENPVIKFITGVPISMEGKSSACAHSSPLGNIAAAVCDLWSNESVQDVRLLGGFAPEVFTEILIYDCRLMNTALKNGQGKCLRDLLVESDRFRDPQALMLDLTVMHEAAKRIVANGDDYHRTVEMAKLAVKTIQDAINDGKLSLPERELRWLAMISEAIQVLPSSAEQLTERATVVWGDTFIPSEYGL</sequence>
<dbReference type="Proteomes" id="UP001204798">
    <property type="component" value="Unassembled WGS sequence"/>
</dbReference>
<dbReference type="EC" id="2.1.1.90" evidence="1"/>
<dbReference type="EMBL" id="JANUCP010000001">
    <property type="protein sequence ID" value="MCS3918224.1"/>
    <property type="molecule type" value="Genomic_DNA"/>
</dbReference>
<evidence type="ECO:0000313" key="1">
    <source>
        <dbReference type="EMBL" id="MCS3918224.1"/>
    </source>
</evidence>
<accession>A0ABT2EJU3</accession>
<reference evidence="1 2" key="1">
    <citation type="submission" date="2022-08" db="EMBL/GenBank/DDBJ databases">
        <title>Bacterial and archaeal communities from various locations to study Microbial Dark Matter (Phase II).</title>
        <authorList>
            <person name="Stepanauskas R."/>
        </authorList>
    </citation>
    <scope>NUCLEOTIDE SEQUENCE [LARGE SCALE GENOMIC DNA]</scope>
    <source>
        <strain evidence="1 2">PD1</strain>
    </source>
</reference>
<dbReference type="Pfam" id="PF12176">
    <property type="entry name" value="MtaB"/>
    <property type="match status" value="1"/>
</dbReference>